<organism evidence="3 4">
    <name type="scientific">Dichomitus squalens (strain LYAD-421)</name>
    <name type="common">Western red white-rot fungus</name>
    <dbReference type="NCBI Taxonomy" id="732165"/>
    <lineage>
        <taxon>Eukaryota</taxon>
        <taxon>Fungi</taxon>
        <taxon>Dikarya</taxon>
        <taxon>Basidiomycota</taxon>
        <taxon>Agaricomycotina</taxon>
        <taxon>Agaricomycetes</taxon>
        <taxon>Polyporales</taxon>
        <taxon>Polyporaceae</taxon>
        <taxon>Dichomitus</taxon>
    </lineage>
</organism>
<dbReference type="Proteomes" id="UP000053319">
    <property type="component" value="Unassembled WGS sequence"/>
</dbReference>
<feature type="compositionally biased region" description="Polar residues" evidence="1">
    <location>
        <begin position="29"/>
        <end position="38"/>
    </location>
</feature>
<feature type="compositionally biased region" description="Polar residues" evidence="1">
    <location>
        <begin position="217"/>
        <end position="247"/>
    </location>
</feature>
<evidence type="ECO:0000256" key="1">
    <source>
        <dbReference type="SAM" id="MobiDB-lite"/>
    </source>
</evidence>
<feature type="compositionally biased region" description="Polar residues" evidence="1">
    <location>
        <begin position="8"/>
        <end position="22"/>
    </location>
</feature>
<dbReference type="Pfam" id="PF20149">
    <property type="entry name" value="DUF6532"/>
    <property type="match status" value="1"/>
</dbReference>
<feature type="domain" description="DUF6532" evidence="2">
    <location>
        <begin position="535"/>
        <end position="747"/>
    </location>
</feature>
<dbReference type="KEGG" id="dsq:DICSQDRAFT_172000"/>
<feature type="region of interest" description="Disordered" evidence="1">
    <location>
        <begin position="316"/>
        <end position="394"/>
    </location>
</feature>
<evidence type="ECO:0000313" key="3">
    <source>
        <dbReference type="EMBL" id="EJF59394.1"/>
    </source>
</evidence>
<name>R7ST45_DICSQ</name>
<evidence type="ECO:0000259" key="2">
    <source>
        <dbReference type="Pfam" id="PF20149"/>
    </source>
</evidence>
<feature type="region of interest" description="Disordered" evidence="1">
    <location>
        <begin position="71"/>
        <end position="301"/>
    </location>
</feature>
<dbReference type="OrthoDB" id="3214739at2759"/>
<proteinExistence type="predicted"/>
<sequence length="797" mass="84580">MSTRRTRSGNGDQKQHGHSQQPAIEGSACTAQQPTISDMPSKHLKGGEASTKASVAAVSGHFSQHPVNVANTSLGVGLPEDSALPAPPSAGRRKSKSNTPLPGQAAGDAHSKRKRTGSDSVGADAVSQAKSKKGKKPAAKDLSSVGAANPPSKRAQAKKLSASTGGRPSKKKGAASKPASGLTRTHSEVSEQVRESEIVPPKALTPQVRKRDGAPKTNANTSQVVARNTRSAARSTQKTALPKNESQVEADEDWEAGLSASDEGQHPNSPSASEFEDLSASGDNLNLEGDGQQLAATLEAERAMWNDGSELVATALKGKGKAPEPRPTCGAPIAGKTYQLQLDDFESSSESELEPDRPGCGDRQLLETPIWAQDSSPAPGPSRAGGIRTDHASPTIPQADVATRSTSVIALPALPTRQHGPTVSNMNMNNLRLAAPGTLQPAAIPAPEVPAPVPATPLGPPTGNGLGQDTTVVNALGNTQDLAPPQDATPQPTPEPPVDHNLLPSAYYTIVTAAPGAPVLLNPQHLHIRAIIRATIPRLEVFLLTEHAFPDHFTASQFIRTALIEAAQTFKYLGLGRRLNDDQEFINPLVVLTKQRISSFRSVVKKCAQSNVVAHYPLATSPDTTALVNGLFEWLTYIYPYTEQASTTNGKRTVPWNKPYLNDCVVAVLCAAFFTGPHSIVNAAPAIFASTLPQRQDECEVPMVMVALVGTAIHAALSDWKSGLNKSQRFSTDAYLDVYNEHIVLLKGIKSENARGYHIMMHRLFTRAMCDTVMPFLHLPHTNTALAHVDFAAMDVD</sequence>
<gene>
    <name evidence="3" type="ORF">DICSQDRAFT_172000</name>
</gene>
<reference evidence="3 4" key="1">
    <citation type="journal article" date="2012" name="Science">
        <title>The Paleozoic origin of enzymatic lignin decomposition reconstructed from 31 fungal genomes.</title>
        <authorList>
            <person name="Floudas D."/>
            <person name="Binder M."/>
            <person name="Riley R."/>
            <person name="Barry K."/>
            <person name="Blanchette R.A."/>
            <person name="Henrissat B."/>
            <person name="Martinez A.T."/>
            <person name="Otillar R."/>
            <person name="Spatafora J.W."/>
            <person name="Yadav J.S."/>
            <person name="Aerts A."/>
            <person name="Benoit I."/>
            <person name="Boyd A."/>
            <person name="Carlson A."/>
            <person name="Copeland A."/>
            <person name="Coutinho P.M."/>
            <person name="de Vries R.P."/>
            <person name="Ferreira P."/>
            <person name="Findley K."/>
            <person name="Foster B."/>
            <person name="Gaskell J."/>
            <person name="Glotzer D."/>
            <person name="Gorecki P."/>
            <person name="Heitman J."/>
            <person name="Hesse C."/>
            <person name="Hori C."/>
            <person name="Igarashi K."/>
            <person name="Jurgens J.A."/>
            <person name="Kallen N."/>
            <person name="Kersten P."/>
            <person name="Kohler A."/>
            <person name="Kuees U."/>
            <person name="Kumar T.K.A."/>
            <person name="Kuo A."/>
            <person name="LaButti K."/>
            <person name="Larrondo L.F."/>
            <person name="Lindquist E."/>
            <person name="Ling A."/>
            <person name="Lombard V."/>
            <person name="Lucas S."/>
            <person name="Lundell T."/>
            <person name="Martin R."/>
            <person name="McLaughlin D.J."/>
            <person name="Morgenstern I."/>
            <person name="Morin E."/>
            <person name="Murat C."/>
            <person name="Nagy L.G."/>
            <person name="Nolan M."/>
            <person name="Ohm R.A."/>
            <person name="Patyshakuliyeva A."/>
            <person name="Rokas A."/>
            <person name="Ruiz-Duenas F.J."/>
            <person name="Sabat G."/>
            <person name="Salamov A."/>
            <person name="Samejima M."/>
            <person name="Schmutz J."/>
            <person name="Slot J.C."/>
            <person name="St John F."/>
            <person name="Stenlid J."/>
            <person name="Sun H."/>
            <person name="Sun S."/>
            <person name="Syed K."/>
            <person name="Tsang A."/>
            <person name="Wiebenga A."/>
            <person name="Young D."/>
            <person name="Pisabarro A."/>
            <person name="Eastwood D.C."/>
            <person name="Martin F."/>
            <person name="Cullen D."/>
            <person name="Grigoriev I.V."/>
            <person name="Hibbett D.S."/>
        </authorList>
    </citation>
    <scope>NUCLEOTIDE SEQUENCE [LARGE SCALE GENOMIC DNA]</scope>
    <source>
        <strain evidence="3 4">LYAD-421 SS1</strain>
    </source>
</reference>
<feature type="compositionally biased region" description="Basic and acidic residues" evidence="1">
    <location>
        <begin position="185"/>
        <end position="197"/>
    </location>
</feature>
<dbReference type="AlphaFoldDB" id="R7ST45"/>
<feature type="region of interest" description="Disordered" evidence="1">
    <location>
        <begin position="478"/>
        <end position="497"/>
    </location>
</feature>
<protein>
    <recommendedName>
        <fullName evidence="2">DUF6532 domain-containing protein</fullName>
    </recommendedName>
</protein>
<dbReference type="GeneID" id="18839449"/>
<dbReference type="EMBL" id="JH719424">
    <property type="protein sequence ID" value="EJF59394.1"/>
    <property type="molecule type" value="Genomic_DNA"/>
</dbReference>
<evidence type="ECO:0000313" key="4">
    <source>
        <dbReference type="Proteomes" id="UP000053319"/>
    </source>
</evidence>
<feature type="compositionally biased region" description="Acidic residues" evidence="1">
    <location>
        <begin position="343"/>
        <end position="353"/>
    </location>
</feature>
<feature type="region of interest" description="Disordered" evidence="1">
    <location>
        <begin position="1"/>
        <end position="58"/>
    </location>
</feature>
<accession>R7ST45</accession>
<dbReference type="OMA" id="DESYATH"/>
<dbReference type="HOGENOM" id="CLU_352669_0_0_1"/>
<dbReference type="InterPro" id="IPR045341">
    <property type="entry name" value="DUF6532"/>
</dbReference>
<dbReference type="RefSeq" id="XP_007367773.1">
    <property type="nucleotide sequence ID" value="XM_007367711.1"/>
</dbReference>